<accession>A0A380WCX6</accession>
<dbReference type="PRINTS" id="PR00477">
    <property type="entry name" value="PHGLYCKINASE"/>
</dbReference>
<name>A0A380WCX6_AFIFE</name>
<gene>
    <name evidence="16" type="primary">pgk_2</name>
    <name evidence="12" type="synonym">pgk</name>
    <name evidence="16" type="ORF">NCTC12722_04004</name>
</gene>
<feature type="binding site" evidence="13">
    <location>
        <position position="38"/>
    </location>
    <ligand>
        <name>(2R)-3-phosphoglycerate</name>
        <dbReference type="ChEBI" id="CHEBI:58272"/>
    </ligand>
</feature>
<comment type="catalytic activity">
    <reaction evidence="1 12 15">
        <text>(2R)-3-phosphoglycerate + ATP = (2R)-3-phospho-glyceroyl phosphate + ADP</text>
        <dbReference type="Rhea" id="RHEA:14801"/>
        <dbReference type="ChEBI" id="CHEBI:30616"/>
        <dbReference type="ChEBI" id="CHEBI:57604"/>
        <dbReference type="ChEBI" id="CHEBI:58272"/>
        <dbReference type="ChEBI" id="CHEBI:456216"/>
        <dbReference type="EC" id="2.7.2.3"/>
    </reaction>
</comment>
<organism evidence="16 17">
    <name type="scientific">Afipia felis</name>
    <name type="common">Cat scratch disease bacillus</name>
    <dbReference type="NCBI Taxonomy" id="1035"/>
    <lineage>
        <taxon>Bacteria</taxon>
        <taxon>Pseudomonadati</taxon>
        <taxon>Pseudomonadota</taxon>
        <taxon>Alphaproteobacteria</taxon>
        <taxon>Hyphomicrobiales</taxon>
        <taxon>Nitrobacteraceae</taxon>
        <taxon>Afipia</taxon>
    </lineage>
</organism>
<evidence type="ECO:0000313" key="16">
    <source>
        <dbReference type="EMBL" id="SUU86772.1"/>
    </source>
</evidence>
<dbReference type="FunFam" id="3.40.50.1260:FF:000006">
    <property type="entry name" value="Phosphoglycerate kinase"/>
    <property type="match status" value="1"/>
</dbReference>
<feature type="binding site" evidence="13">
    <location>
        <begin position="61"/>
        <end position="64"/>
    </location>
    <ligand>
        <name>substrate</name>
    </ligand>
</feature>
<dbReference type="GO" id="GO:0004618">
    <property type="term" value="F:phosphoglycerate kinase activity"/>
    <property type="evidence" value="ECO:0007669"/>
    <property type="project" value="UniProtKB-UniRule"/>
</dbReference>
<comment type="subcellular location">
    <subcellularLocation>
        <location evidence="12">Cytoplasm</location>
    </subcellularLocation>
</comment>
<feature type="binding site" evidence="13">
    <location>
        <position position="154"/>
    </location>
    <ligand>
        <name>(2R)-3-phosphoglycerate</name>
        <dbReference type="ChEBI" id="CHEBI:58272"/>
    </ligand>
</feature>
<sequence length="402" mass="42983">MSASLRVLDDIDVSGKRVVVRADLNVPMRNGEVTDDMRVRHAAATLSELANKNAIVIVLSHFERPCGKVVPDYSLAPLRPALEKSLKRTVRFIETDWRNGTHQAEVTKAVPGDILLMENTRFHPGEEENDPGFSKTLADLGDIFVNDAFSVSHRAHASIEGIARLLPSFAGRGMEAELSALDRALGEPTRPVGAVVGGAKVSTKIPVLENLVTRVDELIIGGGMANTFLHAKGINIGRSLCEPDFKEMAERILNHAADHQCNIVLPRDVVVAKEFAPNACHSVVDVRAVPADSMILDIGPESVADVMEQFGDLKTLLWNGPVGAFETEPFGRGTFVLARCAARLTKAGRLVTVAGGGDTVAALSAAGVQDDFSYVSTAGGAFLEWLEGRGLPGVDALKMSHA</sequence>
<keyword evidence="11 12" id="KW-0324">Glycolysis</keyword>
<evidence type="ECO:0000256" key="14">
    <source>
        <dbReference type="PIRSR" id="PIRSR000724-2"/>
    </source>
</evidence>
<dbReference type="AlphaFoldDB" id="A0A380WCX6"/>
<dbReference type="SUPFAM" id="SSF53748">
    <property type="entry name" value="Phosphoglycerate kinase"/>
    <property type="match status" value="1"/>
</dbReference>
<dbReference type="GO" id="GO:0005829">
    <property type="term" value="C:cytosol"/>
    <property type="evidence" value="ECO:0007669"/>
    <property type="project" value="TreeGrafter"/>
</dbReference>
<feature type="binding site" evidence="12">
    <location>
        <position position="154"/>
    </location>
    <ligand>
        <name>substrate</name>
    </ligand>
</feature>
<evidence type="ECO:0000256" key="7">
    <source>
        <dbReference type="ARBA" id="ARBA00022679"/>
    </source>
</evidence>
<proteinExistence type="inferred from homology"/>
<dbReference type="InterPro" id="IPR001576">
    <property type="entry name" value="Phosphoglycerate_kinase"/>
</dbReference>
<dbReference type="InterPro" id="IPR036043">
    <property type="entry name" value="Phosphoglycerate_kinase_sf"/>
</dbReference>
<evidence type="ECO:0000256" key="9">
    <source>
        <dbReference type="ARBA" id="ARBA00022777"/>
    </source>
</evidence>
<dbReference type="OrthoDB" id="9808460at2"/>
<dbReference type="UniPathway" id="UPA00109">
    <property type="reaction ID" value="UER00185"/>
</dbReference>
<evidence type="ECO:0000256" key="12">
    <source>
        <dbReference type="HAMAP-Rule" id="MF_00145"/>
    </source>
</evidence>
<keyword evidence="10 12" id="KW-0067">ATP-binding</keyword>
<keyword evidence="12" id="KW-0963">Cytoplasm</keyword>
<evidence type="ECO:0000256" key="13">
    <source>
        <dbReference type="PIRSR" id="PIRSR000724-1"/>
    </source>
</evidence>
<dbReference type="PANTHER" id="PTHR11406:SF23">
    <property type="entry name" value="PHOSPHOGLYCERATE KINASE 1, CHLOROPLASTIC-RELATED"/>
    <property type="match status" value="1"/>
</dbReference>
<feature type="binding site" evidence="13">
    <location>
        <position position="121"/>
    </location>
    <ligand>
        <name>(2R)-3-phosphoglycerate</name>
        <dbReference type="ChEBI" id="CHEBI:58272"/>
    </ligand>
</feature>
<feature type="binding site" evidence="12 14">
    <location>
        <position position="326"/>
    </location>
    <ligand>
        <name>ATP</name>
        <dbReference type="ChEBI" id="CHEBI:30616"/>
    </ligand>
</feature>
<keyword evidence="8 12" id="KW-0547">Nucleotide-binding</keyword>
<dbReference type="GO" id="GO:0006094">
    <property type="term" value="P:gluconeogenesis"/>
    <property type="evidence" value="ECO:0007669"/>
    <property type="project" value="TreeGrafter"/>
</dbReference>
<feature type="binding site" evidence="12 14">
    <location>
        <position position="204"/>
    </location>
    <ligand>
        <name>ATP</name>
        <dbReference type="ChEBI" id="CHEBI:30616"/>
    </ligand>
</feature>
<dbReference type="FunFam" id="3.40.50.1260:FF:000001">
    <property type="entry name" value="Phosphoglycerate kinase"/>
    <property type="match status" value="1"/>
</dbReference>
<keyword evidence="7 12" id="KW-0808">Transferase</keyword>
<feature type="binding site" evidence="12 13">
    <location>
        <begin position="23"/>
        <end position="25"/>
    </location>
    <ligand>
        <name>substrate</name>
    </ligand>
</feature>
<feature type="binding site" evidence="12">
    <location>
        <position position="38"/>
    </location>
    <ligand>
        <name>substrate</name>
    </ligand>
</feature>
<dbReference type="GO" id="GO:0005524">
    <property type="term" value="F:ATP binding"/>
    <property type="evidence" value="ECO:0007669"/>
    <property type="project" value="UniProtKB-KW"/>
</dbReference>
<comment type="subunit">
    <text evidence="4 12">Monomer.</text>
</comment>
<dbReference type="Gene3D" id="3.40.50.1260">
    <property type="entry name" value="Phosphoglycerate kinase, N-terminal domain"/>
    <property type="match status" value="2"/>
</dbReference>
<dbReference type="PIRSF" id="PIRSF000724">
    <property type="entry name" value="Pgk"/>
    <property type="match status" value="1"/>
</dbReference>
<dbReference type="InterPro" id="IPR015911">
    <property type="entry name" value="Phosphoglycerate_kinase_CS"/>
</dbReference>
<comment type="caution">
    <text evidence="12">Lacks conserved residue(s) required for the propagation of feature annotation.</text>
</comment>
<dbReference type="Pfam" id="PF00162">
    <property type="entry name" value="PGK"/>
    <property type="match status" value="1"/>
</dbReference>
<evidence type="ECO:0000256" key="10">
    <source>
        <dbReference type="ARBA" id="ARBA00022840"/>
    </source>
</evidence>
<dbReference type="HAMAP" id="MF_00145">
    <property type="entry name" value="Phosphoglyc_kinase"/>
    <property type="match status" value="1"/>
</dbReference>
<dbReference type="InterPro" id="IPR015824">
    <property type="entry name" value="Phosphoglycerate_kinase_N"/>
</dbReference>
<comment type="similarity">
    <text evidence="3 12 15">Belongs to the phosphoglycerate kinase family.</text>
</comment>
<evidence type="ECO:0000256" key="1">
    <source>
        <dbReference type="ARBA" id="ARBA00000642"/>
    </source>
</evidence>
<evidence type="ECO:0000256" key="15">
    <source>
        <dbReference type="RuleBase" id="RU000532"/>
    </source>
</evidence>
<feature type="binding site" evidence="12 14">
    <location>
        <begin position="356"/>
        <end position="359"/>
    </location>
    <ligand>
        <name>ATP</name>
        <dbReference type="ChEBI" id="CHEBI:30616"/>
    </ligand>
</feature>
<dbReference type="PROSITE" id="PS00111">
    <property type="entry name" value="PGLYCERATE_KINASE"/>
    <property type="match status" value="1"/>
</dbReference>
<evidence type="ECO:0000256" key="11">
    <source>
        <dbReference type="ARBA" id="ARBA00023152"/>
    </source>
</evidence>
<protein>
    <recommendedName>
        <fullName evidence="6 12">Phosphoglycerate kinase</fullName>
        <ecNumber evidence="5 12">2.7.2.3</ecNumber>
    </recommendedName>
</protein>
<evidence type="ECO:0000256" key="2">
    <source>
        <dbReference type="ARBA" id="ARBA00004838"/>
    </source>
</evidence>
<reference evidence="16 17" key="1">
    <citation type="submission" date="2018-06" db="EMBL/GenBank/DDBJ databases">
        <authorList>
            <consortium name="Pathogen Informatics"/>
            <person name="Doyle S."/>
        </authorList>
    </citation>
    <scope>NUCLEOTIDE SEQUENCE [LARGE SCALE GENOMIC DNA]</scope>
    <source>
        <strain evidence="16 17">NCTC12722</strain>
    </source>
</reference>
<dbReference type="EMBL" id="UIGB01000001">
    <property type="protein sequence ID" value="SUU86772.1"/>
    <property type="molecule type" value="Genomic_DNA"/>
</dbReference>
<dbReference type="RefSeq" id="WP_002717595.1">
    <property type="nucleotide sequence ID" value="NZ_UFSI01000001.1"/>
</dbReference>
<dbReference type="PANTHER" id="PTHR11406">
    <property type="entry name" value="PHOSPHOGLYCERATE KINASE"/>
    <property type="match status" value="1"/>
</dbReference>
<evidence type="ECO:0000256" key="5">
    <source>
        <dbReference type="ARBA" id="ARBA00013061"/>
    </source>
</evidence>
<dbReference type="Proteomes" id="UP000254343">
    <property type="component" value="Unassembled WGS sequence"/>
</dbReference>
<comment type="pathway">
    <text evidence="2 12">Carbohydrate degradation; glycolysis; pyruvate from D-glyceraldehyde 3-phosphate: step 2/5.</text>
</comment>
<dbReference type="EC" id="2.7.2.3" evidence="5 12"/>
<feature type="binding site" evidence="12">
    <location>
        <position position="121"/>
    </location>
    <ligand>
        <name>substrate</name>
    </ligand>
</feature>
<evidence type="ECO:0000256" key="3">
    <source>
        <dbReference type="ARBA" id="ARBA00008982"/>
    </source>
</evidence>
<dbReference type="GO" id="GO:0043531">
    <property type="term" value="F:ADP binding"/>
    <property type="evidence" value="ECO:0007669"/>
    <property type="project" value="TreeGrafter"/>
</dbReference>
<evidence type="ECO:0000256" key="4">
    <source>
        <dbReference type="ARBA" id="ARBA00011245"/>
    </source>
</evidence>
<evidence type="ECO:0000256" key="6">
    <source>
        <dbReference type="ARBA" id="ARBA00016471"/>
    </source>
</evidence>
<evidence type="ECO:0000313" key="17">
    <source>
        <dbReference type="Proteomes" id="UP000254343"/>
    </source>
</evidence>
<dbReference type="GO" id="GO:0006096">
    <property type="term" value="P:glycolytic process"/>
    <property type="evidence" value="ECO:0007669"/>
    <property type="project" value="UniProtKB-UniRule"/>
</dbReference>
<keyword evidence="9 12" id="KW-0418">Kinase</keyword>
<evidence type="ECO:0000256" key="8">
    <source>
        <dbReference type="ARBA" id="ARBA00022741"/>
    </source>
</evidence>